<dbReference type="RefSeq" id="WP_276095443.1">
    <property type="nucleotide sequence ID" value="NZ_JARJBC010000017.1"/>
</dbReference>
<gene>
    <name evidence="2" type="ORF">P3G67_24700</name>
</gene>
<evidence type="ECO:0000313" key="2">
    <source>
        <dbReference type="EMBL" id="MDF3292376.1"/>
    </source>
</evidence>
<proteinExistence type="predicted"/>
<feature type="region of interest" description="Disordered" evidence="1">
    <location>
        <begin position="87"/>
        <end position="106"/>
    </location>
</feature>
<sequence length="146" mass="16307">MTLLPVDKYTGMAKLQEAFYVLSIGEPEGVAIPEGPGWVTVTPGGGSVTVMAATEWDTIKITLAVYDQEPEPLPGEWTHTEEFTCTADDRPADYTSGTSTSSMFQPPLPPEHFFAREGEPPYHWNIRLHVAAYETEEHILQFWPRP</sequence>
<feature type="compositionally biased region" description="Polar residues" evidence="1">
    <location>
        <begin position="95"/>
        <end position="104"/>
    </location>
</feature>
<protein>
    <submittedName>
        <fullName evidence="2">Uncharacterized protein</fullName>
    </submittedName>
</protein>
<evidence type="ECO:0000256" key="1">
    <source>
        <dbReference type="SAM" id="MobiDB-lite"/>
    </source>
</evidence>
<accession>A0ABT5ZRN2</accession>
<dbReference type="EMBL" id="JARJBC010000017">
    <property type="protein sequence ID" value="MDF3292376.1"/>
    <property type="molecule type" value="Genomic_DNA"/>
</dbReference>
<dbReference type="Proteomes" id="UP001216579">
    <property type="component" value="Unassembled WGS sequence"/>
</dbReference>
<keyword evidence="3" id="KW-1185">Reference proteome</keyword>
<reference evidence="2 3" key="1">
    <citation type="submission" date="2023-03" db="EMBL/GenBank/DDBJ databases">
        <title>Draft genome sequence of Streptomyces sp. RB6PN23 isolated from peat swamp forest in Thailand.</title>
        <authorList>
            <person name="Klaysubun C."/>
            <person name="Duangmal K."/>
        </authorList>
    </citation>
    <scope>NUCLEOTIDE SEQUENCE [LARGE SCALE GENOMIC DNA]</scope>
    <source>
        <strain evidence="2 3">RB6PN23</strain>
    </source>
</reference>
<evidence type="ECO:0000313" key="3">
    <source>
        <dbReference type="Proteomes" id="UP001216579"/>
    </source>
</evidence>
<name>A0ABT5ZRN2_9ACTN</name>
<organism evidence="2 3">
    <name type="scientific">Streptomyces silvisoli</name>
    <dbReference type="NCBI Taxonomy" id="3034235"/>
    <lineage>
        <taxon>Bacteria</taxon>
        <taxon>Bacillati</taxon>
        <taxon>Actinomycetota</taxon>
        <taxon>Actinomycetes</taxon>
        <taxon>Kitasatosporales</taxon>
        <taxon>Streptomycetaceae</taxon>
        <taxon>Streptomyces</taxon>
    </lineage>
</organism>
<comment type="caution">
    <text evidence="2">The sequence shown here is derived from an EMBL/GenBank/DDBJ whole genome shotgun (WGS) entry which is preliminary data.</text>
</comment>